<feature type="region of interest" description="Disordered" evidence="2">
    <location>
        <begin position="300"/>
        <end position="319"/>
    </location>
</feature>
<dbReference type="Gene3D" id="3.30.565.10">
    <property type="entry name" value="Histidine kinase-like ATPase, C-terminal domain"/>
    <property type="match status" value="1"/>
</dbReference>
<dbReference type="InterPro" id="IPR010559">
    <property type="entry name" value="Sig_transdc_His_kin_internal"/>
</dbReference>
<evidence type="ECO:0000313" key="6">
    <source>
        <dbReference type="EMBL" id="EHJ61364.1"/>
    </source>
</evidence>
<dbReference type="Pfam" id="PF02518">
    <property type="entry name" value="HATPase_c"/>
    <property type="match status" value="1"/>
</dbReference>
<feature type="transmembrane region" description="Helical" evidence="3">
    <location>
        <begin position="47"/>
        <end position="69"/>
    </location>
</feature>
<dbReference type="AlphaFoldDB" id="G6EBD9"/>
<dbReference type="RefSeq" id="WP_007012575.1">
    <property type="nucleotide sequence ID" value="NZ_AGFM01000022.1"/>
</dbReference>
<dbReference type="KEGG" id="npn:JI59_11780"/>
<sequence length="387" mass="43056">MSVLPIQPIPFFADKDKAFWRLQALGWGGAMLLRTMSAIANDQRLSFLVLVLIATITGFSISLVLSVIYRTLITRRALVTWGMTALILPFAVGLNAFIDAWVISLYRSDSDATFTQLFLGVFYLDATLLGAWSALYYAINFYLQIEEQNDQLIRLENQATQAQLAMLRYQLNPHFLFNTLNSISTLVLLKQTEPANAMLSRLSSFLRYTLVNKPSARVTVAQEVETLKLYLDIERMRFEERLRTTFHIDPATESCLLPSLLLQPLVENAIKYAVTPQESGAEITISAQLVGSMLRITVSDTGPGLQSPTTDNRLSGMSYDGGEPVSTGVGLSNIRDRLSQAYGEHHRFETVEPIEGGFAVLIEIPVERREAAEDVPEAPRLAAMAAQ</sequence>
<comment type="caution">
    <text evidence="6">The sequence shown here is derived from an EMBL/GenBank/DDBJ whole genome shotgun (WGS) entry which is preliminary data.</text>
</comment>
<keyword evidence="7" id="KW-1185">Reference proteome</keyword>
<name>G6EBD9_9SPHN</name>
<dbReference type="Pfam" id="PF06580">
    <property type="entry name" value="His_kinase"/>
    <property type="match status" value="1"/>
</dbReference>
<keyword evidence="3" id="KW-1133">Transmembrane helix</keyword>
<feature type="compositionally biased region" description="Polar residues" evidence="2">
    <location>
        <begin position="300"/>
        <end position="315"/>
    </location>
</feature>
<dbReference type="InterPro" id="IPR003594">
    <property type="entry name" value="HATPase_dom"/>
</dbReference>
<keyword evidence="3" id="KW-0472">Membrane</keyword>
<proteinExistence type="predicted"/>
<feature type="coiled-coil region" evidence="1">
    <location>
        <begin position="145"/>
        <end position="172"/>
    </location>
</feature>
<dbReference type="eggNOG" id="COG2972">
    <property type="taxonomic scope" value="Bacteria"/>
</dbReference>
<evidence type="ECO:0000313" key="7">
    <source>
        <dbReference type="Proteomes" id="UP000004030"/>
    </source>
</evidence>
<feature type="domain" description="Histidine kinase/HSP90-like ATPase" evidence="4">
    <location>
        <begin position="261"/>
        <end position="367"/>
    </location>
</feature>
<dbReference type="PANTHER" id="PTHR34220:SF7">
    <property type="entry name" value="SENSOR HISTIDINE KINASE YPDA"/>
    <property type="match status" value="1"/>
</dbReference>
<keyword evidence="6" id="KW-0808">Transferase</keyword>
<keyword evidence="6" id="KW-0418">Kinase</keyword>
<organism evidence="6 7">
    <name type="scientific">Novosphingobium pentaromativorans US6-1</name>
    <dbReference type="NCBI Taxonomy" id="1088721"/>
    <lineage>
        <taxon>Bacteria</taxon>
        <taxon>Pseudomonadati</taxon>
        <taxon>Pseudomonadota</taxon>
        <taxon>Alphaproteobacteria</taxon>
        <taxon>Sphingomonadales</taxon>
        <taxon>Sphingomonadaceae</taxon>
        <taxon>Novosphingobium</taxon>
    </lineage>
</organism>
<reference evidence="6 7" key="1">
    <citation type="journal article" date="2012" name="J. Bacteriol.">
        <title>Genome sequence of benzo(a)pyrene-degrading bacterium Novosphingobium pentaromativorans US6-1.</title>
        <authorList>
            <person name="Luo Y.R."/>
            <person name="Kang S.G."/>
            <person name="Kim S.J."/>
            <person name="Kim M.R."/>
            <person name="Li N."/>
            <person name="Lee J.H."/>
            <person name="Kwon K.K."/>
        </authorList>
    </citation>
    <scope>NUCLEOTIDE SEQUENCE [LARGE SCALE GENOMIC DNA]</scope>
    <source>
        <strain evidence="6 7">US6-1</strain>
    </source>
</reference>
<dbReference type="GO" id="GO:0000155">
    <property type="term" value="F:phosphorelay sensor kinase activity"/>
    <property type="evidence" value="ECO:0007669"/>
    <property type="project" value="InterPro"/>
</dbReference>
<dbReference type="PATRIC" id="fig|1088721.3.peg.1639"/>
<dbReference type="GO" id="GO:0016020">
    <property type="term" value="C:membrane"/>
    <property type="evidence" value="ECO:0007669"/>
    <property type="project" value="InterPro"/>
</dbReference>
<feature type="transmembrane region" description="Helical" evidence="3">
    <location>
        <begin position="117"/>
        <end position="139"/>
    </location>
</feature>
<accession>G6EBD9</accession>
<evidence type="ECO:0000256" key="3">
    <source>
        <dbReference type="SAM" id="Phobius"/>
    </source>
</evidence>
<feature type="transmembrane region" description="Helical" evidence="3">
    <location>
        <begin position="81"/>
        <end position="105"/>
    </location>
</feature>
<dbReference type="Proteomes" id="UP000004030">
    <property type="component" value="Unassembled WGS sequence"/>
</dbReference>
<evidence type="ECO:0000256" key="1">
    <source>
        <dbReference type="SAM" id="Coils"/>
    </source>
</evidence>
<dbReference type="InterPro" id="IPR036890">
    <property type="entry name" value="HATPase_C_sf"/>
</dbReference>
<dbReference type="OrthoDB" id="2514702at2"/>
<gene>
    <name evidence="6" type="ORF">NSU_1660</name>
</gene>
<dbReference type="EMBL" id="AGFM01000022">
    <property type="protein sequence ID" value="EHJ61364.1"/>
    <property type="molecule type" value="Genomic_DNA"/>
</dbReference>
<dbReference type="SUPFAM" id="SSF55874">
    <property type="entry name" value="ATPase domain of HSP90 chaperone/DNA topoisomerase II/histidine kinase"/>
    <property type="match status" value="1"/>
</dbReference>
<dbReference type="PANTHER" id="PTHR34220">
    <property type="entry name" value="SENSOR HISTIDINE KINASE YPDA"/>
    <property type="match status" value="1"/>
</dbReference>
<keyword evidence="1" id="KW-0175">Coiled coil</keyword>
<keyword evidence="3" id="KW-0812">Transmembrane</keyword>
<evidence type="ECO:0000256" key="2">
    <source>
        <dbReference type="SAM" id="MobiDB-lite"/>
    </source>
</evidence>
<evidence type="ECO:0000259" key="4">
    <source>
        <dbReference type="Pfam" id="PF02518"/>
    </source>
</evidence>
<evidence type="ECO:0000259" key="5">
    <source>
        <dbReference type="Pfam" id="PF06580"/>
    </source>
</evidence>
<feature type="domain" description="Signal transduction histidine kinase internal region" evidence="5">
    <location>
        <begin position="162"/>
        <end position="242"/>
    </location>
</feature>
<dbReference type="InterPro" id="IPR050640">
    <property type="entry name" value="Bact_2-comp_sensor_kinase"/>
</dbReference>
<protein>
    <submittedName>
        <fullName evidence="6">Histidine kinase internal region</fullName>
    </submittedName>
</protein>
<dbReference type="STRING" id="1088721.JI59_11780"/>